<sequence>MTVVQPEPSVASVPYPAPKVAIVHEWLDTVAGSERVVQQLLLLFPQAELFAVVDFLPPGERGMLQGRKVTTTFIQRLPFARKRFRNYIGLMPLAVEQLDLSGFDLVISSNHAVAKGVITGPDQLHISYVHSPLRYAWDMQAQYLRQTGLDRGPKGLFARWLLHRLRNWDVRSAAGVDVFVANSSYIQRRIRKVYRRDALVIYPPVDVARFQPKDGPRDSFVVVSRLVPYKRVDLVIQAFRLMPQHKLVVVGDGPEWDAVSALAQGAANIVLRGKLPREELLQQMQSARACVFAAEEDFGIATVEAQACGTPVIAFGRGGALDIVRGADDPGGPTGLLFDRQTPDSIADAVARFVALEPLMTPELCRANALRFSEESFRDAFRALVGRSMSDMANPVQPAPYDAAYS</sequence>
<accession>A0ABZ3D812</accession>
<dbReference type="PANTHER" id="PTHR45947:SF3">
    <property type="entry name" value="SULFOQUINOVOSYL TRANSFERASE SQD2"/>
    <property type="match status" value="1"/>
</dbReference>
<dbReference type="Pfam" id="PF00534">
    <property type="entry name" value="Glycos_transf_1"/>
    <property type="match status" value="1"/>
</dbReference>
<reference evidence="3 4" key="1">
    <citation type="submission" date="2024-04" db="EMBL/GenBank/DDBJ databases">
        <title>Complete genome sequence of Nguyenibacter vanlangesis HBCM-1154, a strain capable of nitrogen fixation, IAA production, and phosphorus solubilization isolated from sugarcane soil.</title>
        <authorList>
            <person name="MY HANH P."/>
        </authorList>
    </citation>
    <scope>NUCLEOTIDE SEQUENCE [LARGE SCALE GENOMIC DNA]</scope>
    <source>
        <strain evidence="3 4">HBCM 1154</strain>
    </source>
</reference>
<dbReference type="RefSeq" id="WP_342629244.1">
    <property type="nucleotide sequence ID" value="NZ_CP152276.1"/>
</dbReference>
<organism evidence="3 4">
    <name type="scientific">Nguyenibacter vanlangensis</name>
    <dbReference type="NCBI Taxonomy" id="1216886"/>
    <lineage>
        <taxon>Bacteria</taxon>
        <taxon>Pseudomonadati</taxon>
        <taxon>Pseudomonadota</taxon>
        <taxon>Alphaproteobacteria</taxon>
        <taxon>Acetobacterales</taxon>
        <taxon>Acetobacteraceae</taxon>
        <taxon>Nguyenibacter</taxon>
    </lineage>
</organism>
<keyword evidence="3" id="KW-0328">Glycosyltransferase</keyword>
<evidence type="ECO:0000259" key="2">
    <source>
        <dbReference type="Pfam" id="PF13439"/>
    </source>
</evidence>
<dbReference type="EC" id="2.4.-.-" evidence="3"/>
<gene>
    <name evidence="3" type="ORF">AAC691_05550</name>
</gene>
<dbReference type="Gene3D" id="3.40.50.2000">
    <property type="entry name" value="Glycogen Phosphorylase B"/>
    <property type="match status" value="2"/>
</dbReference>
<name>A0ABZ3D812_9PROT</name>
<dbReference type="InterPro" id="IPR028098">
    <property type="entry name" value="Glyco_trans_4-like_N"/>
</dbReference>
<feature type="domain" description="Glycosyltransferase subfamily 4-like N-terminal" evidence="2">
    <location>
        <begin position="32"/>
        <end position="209"/>
    </location>
</feature>
<evidence type="ECO:0000313" key="3">
    <source>
        <dbReference type="EMBL" id="XAE43895.1"/>
    </source>
</evidence>
<dbReference type="Proteomes" id="UP001449795">
    <property type="component" value="Chromosome"/>
</dbReference>
<evidence type="ECO:0000259" key="1">
    <source>
        <dbReference type="Pfam" id="PF00534"/>
    </source>
</evidence>
<dbReference type="InterPro" id="IPR050194">
    <property type="entry name" value="Glycosyltransferase_grp1"/>
</dbReference>
<keyword evidence="4" id="KW-1185">Reference proteome</keyword>
<protein>
    <submittedName>
        <fullName evidence="3">Glycosyltransferase</fullName>
        <ecNumber evidence="3">2.4.-.-</ecNumber>
    </submittedName>
</protein>
<proteinExistence type="predicted"/>
<dbReference type="PANTHER" id="PTHR45947">
    <property type="entry name" value="SULFOQUINOVOSYL TRANSFERASE SQD2"/>
    <property type="match status" value="1"/>
</dbReference>
<dbReference type="InterPro" id="IPR001296">
    <property type="entry name" value="Glyco_trans_1"/>
</dbReference>
<dbReference type="GO" id="GO:0016757">
    <property type="term" value="F:glycosyltransferase activity"/>
    <property type="evidence" value="ECO:0007669"/>
    <property type="project" value="UniProtKB-KW"/>
</dbReference>
<dbReference type="Pfam" id="PF13439">
    <property type="entry name" value="Glyco_transf_4"/>
    <property type="match status" value="1"/>
</dbReference>
<keyword evidence="3" id="KW-0808">Transferase</keyword>
<dbReference type="SUPFAM" id="SSF53756">
    <property type="entry name" value="UDP-Glycosyltransferase/glycogen phosphorylase"/>
    <property type="match status" value="1"/>
</dbReference>
<feature type="domain" description="Glycosyl transferase family 1" evidence="1">
    <location>
        <begin position="212"/>
        <end position="358"/>
    </location>
</feature>
<dbReference type="EMBL" id="CP152276">
    <property type="protein sequence ID" value="XAE43895.1"/>
    <property type="molecule type" value="Genomic_DNA"/>
</dbReference>
<evidence type="ECO:0000313" key="4">
    <source>
        <dbReference type="Proteomes" id="UP001449795"/>
    </source>
</evidence>